<dbReference type="PANTHER" id="PTHR43393:SF3">
    <property type="entry name" value="LYSINE DECARBOXYLASE-LIKE PROTEIN"/>
    <property type="match status" value="1"/>
</dbReference>
<dbReference type="EMBL" id="FNQC01000001">
    <property type="protein sequence ID" value="SDY44845.1"/>
    <property type="molecule type" value="Genomic_DNA"/>
</dbReference>
<sequence length="244" mass="27885">MNEQLEDFEKRQEEKILQAFKERDWSEIKSADSWVIFKVMSEFVEGFEKLSKIGPCVSIFGSARTPRENKFYLMAEEIAAKLVRHGYGVITGGGPGIMEAGNKGAHSQNGKSVGLNIVLPFEQFNNIYIDQDKLITFDYFFVRKVMFTKYAQGFVVLPGGFGTLDELFEALTLIQTNKIGKFPIVLVGREYWQGLIDWIKNTMLDQHKNVNAEDLFLFSLVDEPSEAVKVIDDFYSKYLLSPNF</sequence>
<dbReference type="InterPro" id="IPR005269">
    <property type="entry name" value="LOG"/>
</dbReference>
<dbReference type="InterPro" id="IPR031100">
    <property type="entry name" value="LOG_fam"/>
</dbReference>
<keyword evidence="2" id="KW-0378">Hydrolase</keyword>
<dbReference type="Pfam" id="PF03641">
    <property type="entry name" value="Lysine_decarbox"/>
    <property type="match status" value="1"/>
</dbReference>
<gene>
    <name evidence="3" type="ORF">SAMN05444412_101183</name>
</gene>
<keyword evidence="2" id="KW-0203">Cytokinin biosynthesis</keyword>
<protein>
    <recommendedName>
        <fullName evidence="2">Cytokinin riboside 5'-monophosphate phosphoribohydrolase</fullName>
        <ecNumber evidence="2">3.2.2.n1</ecNumber>
    </recommendedName>
</protein>
<dbReference type="Gene3D" id="3.40.50.450">
    <property type="match status" value="1"/>
</dbReference>
<evidence type="ECO:0000313" key="3">
    <source>
        <dbReference type="EMBL" id="SDY44845.1"/>
    </source>
</evidence>
<keyword evidence="4" id="KW-1185">Reference proteome</keyword>
<evidence type="ECO:0000256" key="1">
    <source>
        <dbReference type="ARBA" id="ARBA00000274"/>
    </source>
</evidence>
<dbReference type="EC" id="3.2.2.n1" evidence="2"/>
<evidence type="ECO:0000256" key="2">
    <source>
        <dbReference type="RuleBase" id="RU363015"/>
    </source>
</evidence>
<comment type="similarity">
    <text evidence="2">Belongs to the LOG family.</text>
</comment>
<comment type="catalytic activity">
    <reaction evidence="1">
        <text>AMP + H2O = D-ribose 5-phosphate + adenine</text>
        <dbReference type="Rhea" id="RHEA:20129"/>
        <dbReference type="ChEBI" id="CHEBI:15377"/>
        <dbReference type="ChEBI" id="CHEBI:16708"/>
        <dbReference type="ChEBI" id="CHEBI:78346"/>
        <dbReference type="ChEBI" id="CHEBI:456215"/>
        <dbReference type="EC" id="3.2.2.4"/>
    </reaction>
</comment>
<dbReference type="PANTHER" id="PTHR43393">
    <property type="entry name" value="CYTOKININ RIBOSIDE 5'-MONOPHOSPHATE PHOSPHORIBOHYDROLASE"/>
    <property type="match status" value="1"/>
</dbReference>
<dbReference type="RefSeq" id="WP_019595979.1">
    <property type="nucleotide sequence ID" value="NZ_FNQC01000001.1"/>
</dbReference>
<dbReference type="Proteomes" id="UP000199663">
    <property type="component" value="Unassembled WGS sequence"/>
</dbReference>
<proteinExistence type="inferred from homology"/>
<comment type="caution">
    <text evidence="3">The sequence shown here is derived from an EMBL/GenBank/DDBJ whole genome shotgun (WGS) entry which is preliminary data.</text>
</comment>
<name>A0A1H3JZ87_9BACT</name>
<accession>A0A1H3JZ87</accession>
<dbReference type="SUPFAM" id="SSF102405">
    <property type="entry name" value="MCP/YpsA-like"/>
    <property type="match status" value="1"/>
</dbReference>
<evidence type="ECO:0000313" key="4">
    <source>
        <dbReference type="Proteomes" id="UP000199663"/>
    </source>
</evidence>
<reference evidence="3 4" key="1">
    <citation type="submission" date="2016-10" db="EMBL/GenBank/DDBJ databases">
        <authorList>
            <person name="Varghese N."/>
            <person name="Submissions S."/>
        </authorList>
    </citation>
    <scope>NUCLEOTIDE SEQUENCE [LARGE SCALE GENOMIC DNA]</scope>
    <source>
        <strain evidence="3 4">DSM 17997</strain>
    </source>
</reference>
<organism evidence="3 4">
    <name type="scientific">Rhodonellum ikkaensis</name>
    <dbReference type="NCBI Taxonomy" id="336829"/>
    <lineage>
        <taxon>Bacteria</taxon>
        <taxon>Pseudomonadati</taxon>
        <taxon>Bacteroidota</taxon>
        <taxon>Cytophagia</taxon>
        <taxon>Cytophagales</taxon>
        <taxon>Cytophagaceae</taxon>
        <taxon>Rhodonellum</taxon>
    </lineage>
</organism>
<dbReference type="NCBIfam" id="TIGR00730">
    <property type="entry name" value="Rossman fold protein, TIGR00730 family"/>
    <property type="match status" value="1"/>
</dbReference>
<dbReference type="InterPro" id="IPR052341">
    <property type="entry name" value="LOG_family_nucleotidases"/>
</dbReference>